<dbReference type="GO" id="GO:0043235">
    <property type="term" value="C:receptor complex"/>
    <property type="evidence" value="ECO:0007669"/>
    <property type="project" value="TreeGrafter"/>
</dbReference>
<comment type="subcellular location">
    <subcellularLocation>
        <location evidence="1">Membrane</location>
        <topology evidence="1">Single-pass membrane protein</topology>
    </subcellularLocation>
</comment>
<organism evidence="11 12">
    <name type="scientific">Parambassis ranga</name>
    <name type="common">Indian glassy fish</name>
    <dbReference type="NCBI Taxonomy" id="210632"/>
    <lineage>
        <taxon>Eukaryota</taxon>
        <taxon>Metazoa</taxon>
        <taxon>Chordata</taxon>
        <taxon>Craniata</taxon>
        <taxon>Vertebrata</taxon>
        <taxon>Euteleostomi</taxon>
        <taxon>Actinopterygii</taxon>
        <taxon>Neopterygii</taxon>
        <taxon>Teleostei</taxon>
        <taxon>Neoteleostei</taxon>
        <taxon>Acanthomorphata</taxon>
        <taxon>Ovalentaria</taxon>
        <taxon>Ambassidae</taxon>
        <taxon>Parambassis</taxon>
    </lineage>
</organism>
<comment type="caution">
    <text evidence="9">Lacks conserved residue(s) required for the propagation of feature annotation.</text>
</comment>
<keyword evidence="7" id="KW-0675">Receptor</keyword>
<evidence type="ECO:0000256" key="6">
    <source>
        <dbReference type="ARBA" id="ARBA00023157"/>
    </source>
</evidence>
<dbReference type="GO" id="GO:0016324">
    <property type="term" value="C:apical plasma membrane"/>
    <property type="evidence" value="ECO:0007669"/>
    <property type="project" value="TreeGrafter"/>
</dbReference>
<evidence type="ECO:0000256" key="1">
    <source>
        <dbReference type="ARBA" id="ARBA00004167"/>
    </source>
</evidence>
<dbReference type="InterPro" id="IPR023415">
    <property type="entry name" value="LDLR_class-A_CS"/>
</dbReference>
<keyword evidence="5" id="KW-0472">Membrane</keyword>
<dbReference type="Proteomes" id="UP000515145">
    <property type="component" value="Chromosome 12"/>
</dbReference>
<feature type="disulfide bond" evidence="9">
    <location>
        <begin position="150"/>
        <end position="165"/>
    </location>
</feature>
<evidence type="ECO:0000256" key="9">
    <source>
        <dbReference type="PROSITE-ProRule" id="PRU00124"/>
    </source>
</evidence>
<evidence type="ECO:0000256" key="8">
    <source>
        <dbReference type="ARBA" id="ARBA00023180"/>
    </source>
</evidence>
<dbReference type="OrthoDB" id="9990982at2759"/>
<dbReference type="PROSITE" id="PS01209">
    <property type="entry name" value="LDLRA_1"/>
    <property type="match status" value="2"/>
</dbReference>
<evidence type="ECO:0000256" key="4">
    <source>
        <dbReference type="ARBA" id="ARBA00022989"/>
    </source>
</evidence>
<dbReference type="GO" id="GO:0006898">
    <property type="term" value="P:receptor-mediated endocytosis"/>
    <property type="evidence" value="ECO:0007669"/>
    <property type="project" value="TreeGrafter"/>
</dbReference>
<accession>A0A6P7JEH4</accession>
<keyword evidence="3" id="KW-0677">Repeat</keyword>
<dbReference type="PROSITE" id="PS50068">
    <property type="entry name" value="LDLRA_2"/>
    <property type="match status" value="4"/>
</dbReference>
<keyword evidence="8" id="KW-0325">Glycoprotein</keyword>
<dbReference type="AlphaFoldDB" id="A0A6P7JEH4"/>
<proteinExistence type="predicted"/>
<feature type="disulfide bond" evidence="9">
    <location>
        <begin position="60"/>
        <end position="75"/>
    </location>
</feature>
<dbReference type="InParanoid" id="A0A6P7JEH4"/>
<dbReference type="CDD" id="cd00112">
    <property type="entry name" value="LDLa"/>
    <property type="match status" value="4"/>
</dbReference>
<evidence type="ECO:0000256" key="3">
    <source>
        <dbReference type="ARBA" id="ARBA00022737"/>
    </source>
</evidence>
<dbReference type="PANTHER" id="PTHR22722:SF14">
    <property type="entry name" value="MEGALIN, ISOFORM A"/>
    <property type="match status" value="1"/>
</dbReference>
<keyword evidence="4" id="KW-1133">Transmembrane helix</keyword>
<dbReference type="PRINTS" id="PR00261">
    <property type="entry name" value="LDLRECEPTOR"/>
</dbReference>
<dbReference type="GO" id="GO:0042562">
    <property type="term" value="F:hormone binding"/>
    <property type="evidence" value="ECO:0007669"/>
    <property type="project" value="TreeGrafter"/>
</dbReference>
<keyword evidence="2" id="KW-0812">Transmembrane</keyword>
<dbReference type="Pfam" id="PF00057">
    <property type="entry name" value="Ldl_recept_a"/>
    <property type="match status" value="4"/>
</dbReference>
<dbReference type="InterPro" id="IPR036055">
    <property type="entry name" value="LDL_receptor-like_sf"/>
</dbReference>
<sequence length="237" mass="25933">MSLWDRRNGNLIQDVTVRGNVFSIIAAFGDVHPVLRPVHCREPSVLCRHSSVCLSQAQLCDGKRDCPDGDDEEFCVITCPSKEDFRCKDRRNCISKNLVCDGRSHCRDGSDEVDCPIIASPATRATTLKCRTGSTQCKDGRECVLYSHVCDGEKDCEDGSDELGCDAPQQTTQQMISLSNEMTPATTAQPGCRSPSVLCPSSPHLCITPSQLCDGHEDCPDGSDEKSSELRLQEFSV</sequence>
<feature type="disulfide bond" evidence="9">
    <location>
        <begin position="100"/>
        <end position="115"/>
    </location>
</feature>
<evidence type="ECO:0000256" key="2">
    <source>
        <dbReference type="ARBA" id="ARBA00022692"/>
    </source>
</evidence>
<protein>
    <submittedName>
        <fullName evidence="12">Sortilin-related receptor-like</fullName>
    </submittedName>
</protein>
<evidence type="ECO:0000313" key="12">
    <source>
        <dbReference type="RefSeq" id="XP_028274306.1"/>
    </source>
</evidence>
<dbReference type="PANTHER" id="PTHR22722">
    <property type="entry name" value="LOW-DENSITY LIPOPROTEIN RECEPTOR-RELATED PROTEIN 2-RELATED"/>
    <property type="match status" value="1"/>
</dbReference>
<keyword evidence="6 9" id="KW-1015">Disulfide bond</keyword>
<name>A0A6P7JEH4_9TELE</name>
<feature type="region of interest" description="Disordered" evidence="10">
    <location>
        <begin position="218"/>
        <end position="237"/>
    </location>
</feature>
<evidence type="ECO:0000256" key="10">
    <source>
        <dbReference type="SAM" id="MobiDB-lite"/>
    </source>
</evidence>
<dbReference type="InterPro" id="IPR051221">
    <property type="entry name" value="LDLR-related"/>
</dbReference>
<keyword evidence="11" id="KW-1185">Reference proteome</keyword>
<dbReference type="InterPro" id="IPR002172">
    <property type="entry name" value="LDrepeatLR_classA_rpt"/>
</dbReference>
<evidence type="ECO:0000313" key="11">
    <source>
        <dbReference type="Proteomes" id="UP000515145"/>
    </source>
</evidence>
<dbReference type="GeneID" id="114444102"/>
<gene>
    <name evidence="12" type="primary">LOC114444102</name>
</gene>
<evidence type="ECO:0000256" key="7">
    <source>
        <dbReference type="ARBA" id="ARBA00023170"/>
    </source>
</evidence>
<evidence type="ECO:0000256" key="5">
    <source>
        <dbReference type="ARBA" id="ARBA00023136"/>
    </source>
</evidence>
<dbReference type="RefSeq" id="XP_028274306.1">
    <property type="nucleotide sequence ID" value="XM_028418505.1"/>
</dbReference>
<dbReference type="SUPFAM" id="SSF57424">
    <property type="entry name" value="LDL receptor-like module"/>
    <property type="match status" value="4"/>
</dbReference>
<dbReference type="Gene3D" id="4.10.400.10">
    <property type="entry name" value="Low-density Lipoprotein Receptor"/>
    <property type="match status" value="4"/>
</dbReference>
<reference evidence="12" key="1">
    <citation type="submission" date="2025-08" db="UniProtKB">
        <authorList>
            <consortium name="RefSeq"/>
        </authorList>
    </citation>
    <scope>IDENTIFICATION</scope>
</reference>
<dbReference type="SMART" id="SM00192">
    <property type="entry name" value="LDLa"/>
    <property type="match status" value="4"/>
</dbReference>